<sequence length="250" mass="27172">MGVVLRGSGGTFVVGTAELVFVRRGRTRRVPYAAITGCERDGRRVSVVAGLERFEVVGRTGDAVDAFVTALDAARRRPSLAGRRLPVVRRPAVLIGAAFLLLVWILLGPLVVLGLLISALASWCARQVWRGTWKHFLADWWHLRRRGVTVDGEITGYRDSRADHTKYPKLLFTTETGRRVAVESPHFVVLRIPEGPAAITYDPENPHNARAGGILPVVIGALGAALSVALLVVPAGFLWIVVSAWFSAGR</sequence>
<evidence type="ECO:0000313" key="3">
    <source>
        <dbReference type="Proteomes" id="UP001596512"/>
    </source>
</evidence>
<protein>
    <submittedName>
        <fullName evidence="2">DUF3592 domain-containing protein</fullName>
    </submittedName>
</protein>
<proteinExistence type="predicted"/>
<organism evidence="2 3">
    <name type="scientific">Actinokineospora soli</name>
    <dbReference type="NCBI Taxonomy" id="1048753"/>
    <lineage>
        <taxon>Bacteria</taxon>
        <taxon>Bacillati</taxon>
        <taxon>Actinomycetota</taxon>
        <taxon>Actinomycetes</taxon>
        <taxon>Pseudonocardiales</taxon>
        <taxon>Pseudonocardiaceae</taxon>
        <taxon>Actinokineospora</taxon>
    </lineage>
</organism>
<keyword evidence="3" id="KW-1185">Reference proteome</keyword>
<name>A0ABW2TP53_9PSEU</name>
<evidence type="ECO:0000256" key="1">
    <source>
        <dbReference type="SAM" id="Phobius"/>
    </source>
</evidence>
<dbReference type="Proteomes" id="UP001596512">
    <property type="component" value="Unassembled WGS sequence"/>
</dbReference>
<keyword evidence="1" id="KW-0472">Membrane</keyword>
<feature type="transmembrane region" description="Helical" evidence="1">
    <location>
        <begin position="93"/>
        <end position="121"/>
    </location>
</feature>
<accession>A0ABW2TP53</accession>
<feature type="transmembrane region" description="Helical" evidence="1">
    <location>
        <begin position="213"/>
        <end position="246"/>
    </location>
</feature>
<reference evidence="3" key="1">
    <citation type="journal article" date="2019" name="Int. J. Syst. Evol. Microbiol.">
        <title>The Global Catalogue of Microorganisms (GCM) 10K type strain sequencing project: providing services to taxonomists for standard genome sequencing and annotation.</title>
        <authorList>
            <consortium name="The Broad Institute Genomics Platform"/>
            <consortium name="The Broad Institute Genome Sequencing Center for Infectious Disease"/>
            <person name="Wu L."/>
            <person name="Ma J."/>
        </authorList>
    </citation>
    <scope>NUCLEOTIDE SEQUENCE [LARGE SCALE GENOMIC DNA]</scope>
    <source>
        <strain evidence="3">JCM 17695</strain>
    </source>
</reference>
<gene>
    <name evidence="2" type="ORF">ACFQV2_20815</name>
</gene>
<comment type="caution">
    <text evidence="2">The sequence shown here is derived from an EMBL/GenBank/DDBJ whole genome shotgun (WGS) entry which is preliminary data.</text>
</comment>
<dbReference type="EMBL" id="JBHTEY010000004">
    <property type="protein sequence ID" value="MFC7615582.1"/>
    <property type="molecule type" value="Genomic_DNA"/>
</dbReference>
<evidence type="ECO:0000313" key="2">
    <source>
        <dbReference type="EMBL" id="MFC7615582.1"/>
    </source>
</evidence>
<keyword evidence="1" id="KW-1133">Transmembrane helix</keyword>
<keyword evidence="1" id="KW-0812">Transmembrane</keyword>